<dbReference type="Proteomes" id="UP000092508">
    <property type="component" value="Unassembled WGS sequence"/>
</dbReference>
<keyword evidence="1" id="KW-0472">Membrane</keyword>
<evidence type="ECO:0000313" key="3">
    <source>
        <dbReference type="Proteomes" id="UP000092508"/>
    </source>
</evidence>
<keyword evidence="1" id="KW-1133">Transmembrane helix</keyword>
<sequence>MVFILVNMTFCYFKRQFDRFSFKKNRSKTNNDNRLPAIAVAVFRIYFNCGMMLAQLAIFTAAAVK</sequence>
<reference evidence="2 3" key="1">
    <citation type="submission" date="2016-06" db="EMBL/GenBank/DDBJ databases">
        <title>Draft genome of Moraxella atlantae CCUG 66109.</title>
        <authorList>
            <person name="Salva-Serra F."/>
            <person name="Engstrom-Jakobsson H."/>
            <person name="Thorell K."/>
            <person name="Gonzales-Siles L."/>
            <person name="Karlsson R."/>
            <person name="Boulund F."/>
            <person name="Engstrand L."/>
            <person name="Kristiansson E."/>
            <person name="Moore E."/>
        </authorList>
    </citation>
    <scope>NUCLEOTIDE SEQUENCE [LARGE SCALE GENOMIC DNA]</scope>
    <source>
        <strain evidence="2 3">CCUG 66109</strain>
    </source>
</reference>
<gene>
    <name evidence="2" type="ORF">A9308_00115</name>
</gene>
<protein>
    <submittedName>
        <fullName evidence="2">Uncharacterized protein</fullName>
    </submittedName>
</protein>
<comment type="caution">
    <text evidence="2">The sequence shown here is derived from an EMBL/GenBank/DDBJ whole genome shotgun (WGS) entry which is preliminary data.</text>
</comment>
<keyword evidence="1" id="KW-0812">Transmembrane</keyword>
<accession>A0A1B8QD14</accession>
<feature type="transmembrane region" description="Helical" evidence="1">
    <location>
        <begin position="45"/>
        <end position="64"/>
    </location>
</feature>
<proteinExistence type="predicted"/>
<name>A0A1B8QD14_9GAMM</name>
<organism evidence="2 3">
    <name type="scientific">Faucicola atlantae</name>
    <dbReference type="NCBI Taxonomy" id="34059"/>
    <lineage>
        <taxon>Bacteria</taxon>
        <taxon>Pseudomonadati</taxon>
        <taxon>Pseudomonadota</taxon>
        <taxon>Gammaproteobacteria</taxon>
        <taxon>Moraxellales</taxon>
        <taxon>Moraxellaceae</taxon>
        <taxon>Faucicola</taxon>
    </lineage>
</organism>
<dbReference type="AlphaFoldDB" id="A0A1B8QD14"/>
<evidence type="ECO:0000313" key="2">
    <source>
        <dbReference type="EMBL" id="OBX79486.1"/>
    </source>
</evidence>
<dbReference type="EMBL" id="LZMZ01000012">
    <property type="protein sequence ID" value="OBX79486.1"/>
    <property type="molecule type" value="Genomic_DNA"/>
</dbReference>
<evidence type="ECO:0000256" key="1">
    <source>
        <dbReference type="SAM" id="Phobius"/>
    </source>
</evidence>